<dbReference type="GO" id="GO:0010073">
    <property type="term" value="P:meristem maintenance"/>
    <property type="evidence" value="ECO:0007669"/>
    <property type="project" value="InterPro"/>
</dbReference>
<dbReference type="AlphaFoldDB" id="A0A3Q7IBZ7"/>
<evidence type="ECO:0000313" key="3">
    <source>
        <dbReference type="Proteomes" id="UP000004994"/>
    </source>
</evidence>
<dbReference type="InterPro" id="IPR019557">
    <property type="entry name" value="AminoTfrase-like_pln_mobile"/>
</dbReference>
<dbReference type="Gramene" id="Solyc07g064373.1.1">
    <property type="protein sequence ID" value="Solyc07g064373.1.1"/>
    <property type="gene ID" value="Solyc07g064373.1"/>
</dbReference>
<evidence type="ECO:0000313" key="2">
    <source>
        <dbReference type="EnsemblPlants" id="Solyc07g064373.1.1"/>
    </source>
</evidence>
<evidence type="ECO:0000259" key="1">
    <source>
        <dbReference type="Pfam" id="PF10536"/>
    </source>
</evidence>
<reference evidence="2" key="1">
    <citation type="journal article" date="2012" name="Nature">
        <title>The tomato genome sequence provides insights into fleshy fruit evolution.</title>
        <authorList>
            <consortium name="Tomato Genome Consortium"/>
        </authorList>
    </citation>
    <scope>NUCLEOTIDE SEQUENCE [LARGE SCALE GENOMIC DNA]</scope>
    <source>
        <strain evidence="2">cv. Heinz 1706</strain>
    </source>
</reference>
<dbReference type="PaxDb" id="4081-Solyc07g064380.2.1"/>
<dbReference type="Proteomes" id="UP000004994">
    <property type="component" value="Chromosome 7"/>
</dbReference>
<keyword evidence="3" id="KW-1185">Reference proteome</keyword>
<organism evidence="2">
    <name type="scientific">Solanum lycopersicum</name>
    <name type="common">Tomato</name>
    <name type="synonym">Lycopersicon esculentum</name>
    <dbReference type="NCBI Taxonomy" id="4081"/>
    <lineage>
        <taxon>Eukaryota</taxon>
        <taxon>Viridiplantae</taxon>
        <taxon>Streptophyta</taxon>
        <taxon>Embryophyta</taxon>
        <taxon>Tracheophyta</taxon>
        <taxon>Spermatophyta</taxon>
        <taxon>Magnoliopsida</taxon>
        <taxon>eudicotyledons</taxon>
        <taxon>Gunneridae</taxon>
        <taxon>Pentapetalae</taxon>
        <taxon>asterids</taxon>
        <taxon>lamiids</taxon>
        <taxon>Solanales</taxon>
        <taxon>Solanaceae</taxon>
        <taxon>Solanoideae</taxon>
        <taxon>Solaneae</taxon>
        <taxon>Solanum</taxon>
        <taxon>Solanum subgen. Lycopersicon</taxon>
    </lineage>
</organism>
<feature type="domain" description="Aminotransferase-like plant mobile" evidence="1">
    <location>
        <begin position="2"/>
        <end position="85"/>
    </location>
</feature>
<accession>A0A3Q7IBZ7</accession>
<reference evidence="2" key="2">
    <citation type="submission" date="2019-01" db="UniProtKB">
        <authorList>
            <consortium name="EnsemblPlants"/>
        </authorList>
    </citation>
    <scope>IDENTIFICATION</scope>
    <source>
        <strain evidence="2">cv. Heinz 1706</strain>
    </source>
</reference>
<protein>
    <recommendedName>
        <fullName evidence="1">Aminotransferase-like plant mobile domain-containing protein</fullName>
    </recommendedName>
</protein>
<dbReference type="Pfam" id="PF10536">
    <property type="entry name" value="PMD"/>
    <property type="match status" value="1"/>
</dbReference>
<name>A0A3Q7IBZ7_SOLLC</name>
<dbReference type="InParanoid" id="A0A3Q7IBZ7"/>
<dbReference type="InterPro" id="IPR044824">
    <property type="entry name" value="MAIN-like"/>
</dbReference>
<dbReference type="EnsemblPlants" id="Solyc07g064373.1.1">
    <property type="protein sequence ID" value="Solyc07g064373.1.1"/>
    <property type="gene ID" value="Solyc07g064373.1"/>
</dbReference>
<dbReference type="PANTHER" id="PTHR46033">
    <property type="entry name" value="PROTEIN MAIN-LIKE 2"/>
    <property type="match status" value="1"/>
</dbReference>
<sequence length="265" mass="29996">MESFVRCLRVSELVGLDCQEPYRPNRVAMQFGYDQDFPKWIPRSPSSPELAWYNYNRPIASDLRLYYPSRLFEPDVTTRYLKWWRNETDHQMENYPDVPPEHIAEETVHTSIDGNGSSNAGSMERSKASVETATCTQITECNMVIGIVLWMRVIGHFIRLLFNESQVDVGKQLNINIVDDVRLGIIDTVEKGINNKSEKDGFLQIDSKIADDVHSSGNKVGATETLEKNLNENQLSLTTNPTLVHINDEGQNNAATTVASTIDDE</sequence>
<dbReference type="PANTHER" id="PTHR46033:SF67">
    <property type="entry name" value="AMINOTRANSFERASE-LIKE, PLANT MOBILE DOMAIN FAMILY PROTEIN"/>
    <property type="match status" value="1"/>
</dbReference>
<proteinExistence type="predicted"/>